<dbReference type="GO" id="GO:0008961">
    <property type="term" value="F:phosphatidylglycerol-prolipoprotein diacylglyceryl transferase activity"/>
    <property type="evidence" value="ECO:0007669"/>
    <property type="project" value="UniProtKB-UniRule"/>
</dbReference>
<accession>A0A1C5JGK6</accession>
<dbReference type="GO" id="GO:0005886">
    <property type="term" value="C:plasma membrane"/>
    <property type="evidence" value="ECO:0007669"/>
    <property type="project" value="UniProtKB-SubCell"/>
</dbReference>
<dbReference type="UniPathway" id="UPA00664"/>
<dbReference type="Pfam" id="PF01790">
    <property type="entry name" value="LGT"/>
    <property type="match status" value="1"/>
</dbReference>
<keyword evidence="5 7" id="KW-1133">Transmembrane helix</keyword>
<feature type="transmembrane region" description="Helical" evidence="7">
    <location>
        <begin position="126"/>
        <end position="146"/>
    </location>
</feature>
<sequence>MTLASTIPQAALPSPSTAVWQLGPVPIRAYALCIILGIVVACVVTEWRLRRRGVAPGAVLDIAVWAVPTGIIGARIYHVITSPEKYFGDGGQPLKAFAIWEGGLGIWGAVAGGAIGALIAARQLGIPFAVVADALAPGLPLAQAVGRLGNWFNNELYGGRTTLPWGLEVHRMDPGNPGHAELADGKPVLEPGLYHPTFLYEALWNIGVAALVLLVDRRFKLGRGRAFALYVMGYTAGRFWIELMRSDPATHILGVRINVWTAALVFVAALIYFLRVRGPREYLVPIGVPAPAVPAGGGDLSQVDLAQRETGPATVAPEGYRVVSEEQFRTYQETGVPPEEPAPADATGDAPAAGDAPGAGDRPAGDDEAADPAHRETAEDRPTGSDRADLATADQGDRATADQGDRVAADQGDRATADQGDRVAADQGDRATADQGDRVAADQGDRVEGDPATADQDDRAGAAGGRPADRDS</sequence>
<dbReference type="GO" id="GO:0042158">
    <property type="term" value="P:lipoprotein biosynthetic process"/>
    <property type="evidence" value="ECO:0007669"/>
    <property type="project" value="UniProtKB-UniRule"/>
</dbReference>
<name>A0A1C5JGK6_9ACTN</name>
<dbReference type="EMBL" id="LT607751">
    <property type="protein sequence ID" value="SCG69680.1"/>
    <property type="molecule type" value="Genomic_DNA"/>
</dbReference>
<keyword evidence="6 7" id="KW-0472">Membrane</keyword>
<keyword evidence="4 7" id="KW-0812">Transmembrane</keyword>
<dbReference type="HAMAP" id="MF_01147">
    <property type="entry name" value="Lgt"/>
    <property type="match status" value="1"/>
</dbReference>
<dbReference type="Proteomes" id="UP000198210">
    <property type="component" value="Chromosome I"/>
</dbReference>
<evidence type="ECO:0000256" key="7">
    <source>
        <dbReference type="HAMAP-Rule" id="MF_01147"/>
    </source>
</evidence>
<reference evidence="9 10" key="1">
    <citation type="submission" date="2016-06" db="EMBL/GenBank/DDBJ databases">
        <authorList>
            <person name="Kjaerup R.B."/>
            <person name="Dalgaard T.S."/>
            <person name="Juul-Madsen H.R."/>
        </authorList>
    </citation>
    <scope>NUCLEOTIDE SEQUENCE [LARGE SCALE GENOMIC DNA]</scope>
    <source>
        <strain evidence="9 10">DSM 45097</strain>
    </source>
</reference>
<feature type="transmembrane region" description="Helical" evidence="7">
    <location>
        <begin position="197"/>
        <end position="215"/>
    </location>
</feature>
<feature type="transmembrane region" description="Helical" evidence="7">
    <location>
        <begin position="59"/>
        <end position="77"/>
    </location>
</feature>
<evidence type="ECO:0000256" key="2">
    <source>
        <dbReference type="ARBA" id="ARBA00022475"/>
    </source>
</evidence>
<evidence type="ECO:0000256" key="1">
    <source>
        <dbReference type="ARBA" id="ARBA00007150"/>
    </source>
</evidence>
<dbReference type="NCBIfam" id="TIGR00544">
    <property type="entry name" value="lgt"/>
    <property type="match status" value="1"/>
</dbReference>
<evidence type="ECO:0000256" key="5">
    <source>
        <dbReference type="ARBA" id="ARBA00022989"/>
    </source>
</evidence>
<dbReference type="InterPro" id="IPR001640">
    <property type="entry name" value="Lgt"/>
</dbReference>
<feature type="region of interest" description="Disordered" evidence="8">
    <location>
        <begin position="328"/>
        <end position="472"/>
    </location>
</feature>
<dbReference type="AlphaFoldDB" id="A0A1C5JGK6"/>
<keyword evidence="9" id="KW-0449">Lipoprotein</keyword>
<keyword evidence="3 7" id="KW-0808">Transferase</keyword>
<organism evidence="9 10">
    <name type="scientific">Micromonospora siamensis</name>
    <dbReference type="NCBI Taxonomy" id="299152"/>
    <lineage>
        <taxon>Bacteria</taxon>
        <taxon>Bacillati</taxon>
        <taxon>Actinomycetota</taxon>
        <taxon>Actinomycetes</taxon>
        <taxon>Micromonosporales</taxon>
        <taxon>Micromonosporaceae</taxon>
        <taxon>Micromonospora</taxon>
    </lineage>
</organism>
<evidence type="ECO:0000256" key="3">
    <source>
        <dbReference type="ARBA" id="ARBA00022679"/>
    </source>
</evidence>
<feature type="compositionally biased region" description="Basic and acidic residues" evidence="8">
    <location>
        <begin position="371"/>
        <end position="449"/>
    </location>
</feature>
<protein>
    <recommendedName>
        <fullName evidence="7">Phosphatidylglycerol--prolipoprotein diacylglyceryl transferase</fullName>
        <ecNumber evidence="7">2.5.1.145</ecNumber>
    </recommendedName>
</protein>
<dbReference type="EC" id="2.5.1.145" evidence="7"/>
<proteinExistence type="inferred from homology"/>
<comment type="pathway">
    <text evidence="7">Protein modification; lipoprotein biosynthesis (diacylglyceryl transfer).</text>
</comment>
<keyword evidence="10" id="KW-1185">Reference proteome</keyword>
<comment type="subcellular location">
    <subcellularLocation>
        <location evidence="7">Cell membrane</location>
        <topology evidence="7">Multi-pass membrane protein</topology>
    </subcellularLocation>
</comment>
<dbReference type="PANTHER" id="PTHR30589:SF0">
    <property type="entry name" value="PHOSPHATIDYLGLYCEROL--PROLIPOPROTEIN DIACYLGLYCERYL TRANSFERASE"/>
    <property type="match status" value="1"/>
</dbReference>
<comment type="catalytic activity">
    <reaction evidence="7">
        <text>L-cysteinyl-[prolipoprotein] + a 1,2-diacyl-sn-glycero-3-phospho-(1'-sn-glycerol) = an S-1,2-diacyl-sn-glyceryl-L-cysteinyl-[prolipoprotein] + sn-glycerol 1-phosphate + H(+)</text>
        <dbReference type="Rhea" id="RHEA:56712"/>
        <dbReference type="Rhea" id="RHEA-COMP:14679"/>
        <dbReference type="Rhea" id="RHEA-COMP:14680"/>
        <dbReference type="ChEBI" id="CHEBI:15378"/>
        <dbReference type="ChEBI" id="CHEBI:29950"/>
        <dbReference type="ChEBI" id="CHEBI:57685"/>
        <dbReference type="ChEBI" id="CHEBI:64716"/>
        <dbReference type="ChEBI" id="CHEBI:140658"/>
        <dbReference type="EC" id="2.5.1.145"/>
    </reaction>
</comment>
<evidence type="ECO:0000256" key="6">
    <source>
        <dbReference type="ARBA" id="ARBA00023136"/>
    </source>
</evidence>
<feature type="compositionally biased region" description="Low complexity" evidence="8">
    <location>
        <begin position="343"/>
        <end position="362"/>
    </location>
</feature>
<dbReference type="PANTHER" id="PTHR30589">
    <property type="entry name" value="PROLIPOPROTEIN DIACYLGLYCERYL TRANSFERASE"/>
    <property type="match status" value="1"/>
</dbReference>
<comment type="similarity">
    <text evidence="1 7">Belongs to the Lgt family.</text>
</comment>
<keyword evidence="2 7" id="KW-1003">Cell membrane</keyword>
<evidence type="ECO:0000313" key="10">
    <source>
        <dbReference type="Proteomes" id="UP000198210"/>
    </source>
</evidence>
<feature type="transmembrane region" description="Helical" evidence="7">
    <location>
        <begin position="97"/>
        <end position="119"/>
    </location>
</feature>
<evidence type="ECO:0000313" key="9">
    <source>
        <dbReference type="EMBL" id="SCG69680.1"/>
    </source>
</evidence>
<gene>
    <name evidence="7" type="primary">lgt</name>
    <name evidence="9" type="ORF">GA0074704_4484</name>
</gene>
<evidence type="ECO:0000256" key="8">
    <source>
        <dbReference type="SAM" id="MobiDB-lite"/>
    </source>
</evidence>
<feature type="transmembrane region" description="Helical" evidence="7">
    <location>
        <begin position="257"/>
        <end position="274"/>
    </location>
</feature>
<evidence type="ECO:0000256" key="4">
    <source>
        <dbReference type="ARBA" id="ARBA00022692"/>
    </source>
</evidence>
<feature type="binding site" evidence="7">
    <location>
        <position position="147"/>
    </location>
    <ligand>
        <name>a 1,2-diacyl-sn-glycero-3-phospho-(1'-sn-glycerol)</name>
        <dbReference type="ChEBI" id="CHEBI:64716"/>
    </ligand>
</feature>
<dbReference type="PROSITE" id="PS01311">
    <property type="entry name" value="LGT"/>
    <property type="match status" value="1"/>
</dbReference>
<feature type="transmembrane region" description="Helical" evidence="7">
    <location>
        <begin position="27"/>
        <end position="47"/>
    </location>
</feature>
<comment type="function">
    <text evidence="7">Catalyzes the transfer of the diacylglyceryl group from phosphatidylglycerol to the sulfhydryl group of the N-terminal cysteine of a prolipoprotein, the first step in the formation of mature lipoproteins.</text>
</comment>